<dbReference type="EMBL" id="CP144523">
    <property type="protein sequence ID" value="WWC69897.1"/>
    <property type="molecule type" value="Genomic_DNA"/>
</dbReference>
<dbReference type="GeneID" id="30176162"/>
<reference evidence="3" key="2">
    <citation type="submission" date="2013-07" db="EMBL/GenBank/DDBJ databases">
        <authorList>
            <consortium name="The Broad Institute Genome Sequencing Platform"/>
            <person name="Cuomo C."/>
            <person name="Litvintseva A."/>
            <person name="Chen Y."/>
            <person name="Heitman J."/>
            <person name="Sun S."/>
            <person name="Springer D."/>
            <person name="Dromer F."/>
            <person name="Young S.K."/>
            <person name="Zeng Q."/>
            <person name="Gargeya S."/>
            <person name="Fitzgerald M."/>
            <person name="Abouelleil A."/>
            <person name="Alvarado L."/>
            <person name="Berlin A.M."/>
            <person name="Chapman S.B."/>
            <person name="Dewar J."/>
            <person name="Goldberg J."/>
            <person name="Griggs A."/>
            <person name="Gujja S."/>
            <person name="Hansen M."/>
            <person name="Howarth C."/>
            <person name="Imamovic A."/>
            <person name="Larimer J."/>
            <person name="McCowan C."/>
            <person name="Murphy C."/>
            <person name="Pearson M."/>
            <person name="Priest M."/>
            <person name="Roberts A."/>
            <person name="Saif S."/>
            <person name="Shea T."/>
            <person name="Sykes S."/>
            <person name="Wortman J."/>
            <person name="Nusbaum C."/>
            <person name="Birren B."/>
        </authorList>
    </citation>
    <scope>NUCLEOTIDE SEQUENCE</scope>
    <source>
        <strain evidence="3">CBS 10737</strain>
    </source>
</reference>
<dbReference type="EMBL" id="KV700118">
    <property type="protein sequence ID" value="OCF46312.1"/>
    <property type="molecule type" value="Genomic_DNA"/>
</dbReference>
<protein>
    <submittedName>
        <fullName evidence="2">Uncharacterized protein</fullName>
    </submittedName>
</protein>
<dbReference type="RefSeq" id="XP_019007531.1">
    <property type="nucleotide sequence ID" value="XM_019159479.1"/>
</dbReference>
<feature type="compositionally biased region" description="Polar residues" evidence="1">
    <location>
        <begin position="15"/>
        <end position="84"/>
    </location>
</feature>
<proteinExistence type="predicted"/>
<evidence type="ECO:0000256" key="1">
    <source>
        <dbReference type="SAM" id="MobiDB-lite"/>
    </source>
</evidence>
<keyword evidence="4" id="KW-1185">Reference proteome</keyword>
<dbReference type="KEGG" id="kpin:30176162"/>
<accession>A0A1B9HSQ9</accession>
<reference evidence="2" key="3">
    <citation type="submission" date="2016-07" db="EMBL/GenBank/DDBJ databases">
        <title>Evolution of pathogenesis and genome organization in the Tremellales.</title>
        <authorList>
            <person name="Cuomo C."/>
            <person name="Litvintseva A."/>
            <person name="Heitman J."/>
            <person name="Chen Y."/>
            <person name="Sun S."/>
            <person name="Springer D."/>
            <person name="Dromer F."/>
            <person name="Young S."/>
            <person name="Zeng Q."/>
            <person name="Chapman S."/>
            <person name="Gujja S."/>
            <person name="Saif S."/>
            <person name="Birren B."/>
        </authorList>
    </citation>
    <scope>NUCLEOTIDE SEQUENCE</scope>
    <source>
        <strain evidence="2">CBS 10737</strain>
    </source>
</reference>
<dbReference type="Proteomes" id="UP000094020">
    <property type="component" value="Chromosome 5"/>
</dbReference>
<evidence type="ECO:0000313" key="3">
    <source>
        <dbReference type="EMBL" id="WWC69897.1"/>
    </source>
</evidence>
<name>A0A1B9HSQ9_9TREE</name>
<dbReference type="OrthoDB" id="10629454at2759"/>
<gene>
    <name evidence="2" type="ORF">I206_07793</name>
    <name evidence="3" type="ORF">I206_103840</name>
</gene>
<sequence>MYSRSSSNDWREANQSESASHFGRNSSTNGTNTQVTNSQLRSAYDSNIDNNSSQGIKQSTNRSTSNYTTPSSLSIRNEKSSVLNPNKDEKIKFNYENSTFNSTNSLSSNLHNYKKISSSEIPKGFILTCSYKGSLWKMKNPKAAKVHFQTRLNPEYFANNLSSSSSSSKRFNGKSNLDSNVIEDLSLKASILEKVFFEKFMVQRFQKSTRRDEDIQKTKIIIEENDNSLKQAWNELIEENSKFKDLSKGFIRIPYNSKKDWLSDLNSIPTPNLDPIRAEELEIQASHIASGLTQDTNQLTDLEINNLRRAYHRLQPRPY</sequence>
<organism evidence="2">
    <name type="scientific">Kwoniella pini CBS 10737</name>
    <dbReference type="NCBI Taxonomy" id="1296096"/>
    <lineage>
        <taxon>Eukaryota</taxon>
        <taxon>Fungi</taxon>
        <taxon>Dikarya</taxon>
        <taxon>Basidiomycota</taxon>
        <taxon>Agaricomycotina</taxon>
        <taxon>Tremellomycetes</taxon>
        <taxon>Tremellales</taxon>
        <taxon>Cryptococcaceae</taxon>
        <taxon>Kwoniella</taxon>
    </lineage>
</organism>
<evidence type="ECO:0000313" key="4">
    <source>
        <dbReference type="Proteomes" id="UP000094020"/>
    </source>
</evidence>
<reference evidence="2" key="1">
    <citation type="submission" date="2013-07" db="EMBL/GenBank/DDBJ databases">
        <title>The Genome Sequence of Cryptococcus pinus CBS10737.</title>
        <authorList>
            <consortium name="The Broad Institute Genome Sequencing Platform"/>
            <person name="Cuomo C."/>
            <person name="Litvintseva A."/>
            <person name="Chen Y."/>
            <person name="Heitman J."/>
            <person name="Sun S."/>
            <person name="Springer D."/>
            <person name="Dromer F."/>
            <person name="Young S.K."/>
            <person name="Zeng Q."/>
            <person name="Gargeya S."/>
            <person name="Fitzgerald M."/>
            <person name="Abouelleil A."/>
            <person name="Alvarado L."/>
            <person name="Berlin A.M."/>
            <person name="Chapman S.B."/>
            <person name="Dewar J."/>
            <person name="Goldberg J."/>
            <person name="Griggs A."/>
            <person name="Gujja S."/>
            <person name="Hansen M."/>
            <person name="Howarth C."/>
            <person name="Imamovic A."/>
            <person name="Larimer J."/>
            <person name="McCowan C."/>
            <person name="Murphy C."/>
            <person name="Pearson M."/>
            <person name="Priest M."/>
            <person name="Roberts A."/>
            <person name="Saif S."/>
            <person name="Shea T."/>
            <person name="Sykes S."/>
            <person name="Wortman J."/>
            <person name="Nusbaum C."/>
            <person name="Birren B."/>
        </authorList>
    </citation>
    <scope>NUCLEOTIDE SEQUENCE [LARGE SCALE GENOMIC DNA]</scope>
    <source>
        <strain evidence="2">CBS 10737</strain>
    </source>
</reference>
<dbReference type="AlphaFoldDB" id="A0A1B9HSQ9"/>
<feature type="region of interest" description="Disordered" evidence="1">
    <location>
        <begin position="1"/>
        <end position="85"/>
    </location>
</feature>
<evidence type="ECO:0000313" key="2">
    <source>
        <dbReference type="EMBL" id="OCF46312.1"/>
    </source>
</evidence>
<reference evidence="3" key="4">
    <citation type="submission" date="2024-02" db="EMBL/GenBank/DDBJ databases">
        <title>Comparative genomics of Cryptococcus and Kwoniella reveals pathogenesis evolution and contrasting modes of karyotype evolution via chromosome fusion or intercentromeric recombination.</title>
        <authorList>
            <person name="Coelho M.A."/>
            <person name="David-Palma M."/>
            <person name="Shea T."/>
            <person name="Bowers K."/>
            <person name="McGinley-Smith S."/>
            <person name="Mohammad A.W."/>
            <person name="Gnirke A."/>
            <person name="Yurkov A.M."/>
            <person name="Nowrousian M."/>
            <person name="Sun S."/>
            <person name="Cuomo C.A."/>
            <person name="Heitman J."/>
        </authorList>
    </citation>
    <scope>NUCLEOTIDE SEQUENCE</scope>
    <source>
        <strain evidence="3">CBS 10737</strain>
    </source>
</reference>